<dbReference type="Gene3D" id="3.30.160.60">
    <property type="entry name" value="Classic Zinc Finger"/>
    <property type="match status" value="1"/>
</dbReference>
<dbReference type="GO" id="GO:0061630">
    <property type="term" value="F:ubiquitin protein ligase activity"/>
    <property type="evidence" value="ECO:0007669"/>
    <property type="project" value="TreeGrafter"/>
</dbReference>
<organism evidence="4 5">
    <name type="scientific">Mytilus coruscus</name>
    <name type="common">Sea mussel</name>
    <dbReference type="NCBI Taxonomy" id="42192"/>
    <lineage>
        <taxon>Eukaryota</taxon>
        <taxon>Metazoa</taxon>
        <taxon>Spiralia</taxon>
        <taxon>Lophotrochozoa</taxon>
        <taxon>Mollusca</taxon>
        <taxon>Bivalvia</taxon>
        <taxon>Autobranchia</taxon>
        <taxon>Pteriomorphia</taxon>
        <taxon>Mytilida</taxon>
        <taxon>Mytiloidea</taxon>
        <taxon>Mytilidae</taxon>
        <taxon>Mytilinae</taxon>
        <taxon>Mytilus</taxon>
    </lineage>
</organism>
<dbReference type="Proteomes" id="UP000507470">
    <property type="component" value="Unassembled WGS sequence"/>
</dbReference>
<keyword evidence="1" id="KW-0863">Zinc-finger</keyword>
<keyword evidence="1" id="KW-0479">Metal-binding</keyword>
<evidence type="ECO:0000259" key="3">
    <source>
        <dbReference type="PROSITE" id="PS50119"/>
    </source>
</evidence>
<dbReference type="PANTHER" id="PTHR25462:SF299">
    <property type="entry name" value="E3 UBIQUITIN-PROTEIN LIGASE TRIM56"/>
    <property type="match status" value="1"/>
</dbReference>
<dbReference type="SUPFAM" id="SSF50969">
    <property type="entry name" value="YVTN repeat-like/Quinoprotein amine dehydrogenase"/>
    <property type="match status" value="1"/>
</dbReference>
<evidence type="ECO:0000313" key="5">
    <source>
        <dbReference type="Proteomes" id="UP000507470"/>
    </source>
</evidence>
<dbReference type="InterPro" id="IPR011042">
    <property type="entry name" value="6-blade_b-propeller_TolB-like"/>
</dbReference>
<evidence type="ECO:0000256" key="2">
    <source>
        <dbReference type="SAM" id="Coils"/>
    </source>
</evidence>
<dbReference type="InterPro" id="IPR000315">
    <property type="entry name" value="Znf_B-box"/>
</dbReference>
<dbReference type="InterPro" id="IPR011044">
    <property type="entry name" value="Quino_amine_DH_bsu"/>
</dbReference>
<dbReference type="InterPro" id="IPR047153">
    <property type="entry name" value="TRIM45/56/19-like"/>
</dbReference>
<evidence type="ECO:0000313" key="4">
    <source>
        <dbReference type="EMBL" id="CAC5374872.1"/>
    </source>
</evidence>
<dbReference type="AlphaFoldDB" id="A0A6J8AWK7"/>
<dbReference type="GO" id="GO:0005654">
    <property type="term" value="C:nucleoplasm"/>
    <property type="evidence" value="ECO:0007669"/>
    <property type="project" value="TreeGrafter"/>
</dbReference>
<dbReference type="PANTHER" id="PTHR25462">
    <property type="entry name" value="BONUS, ISOFORM C-RELATED"/>
    <property type="match status" value="1"/>
</dbReference>
<dbReference type="PROSITE" id="PS50119">
    <property type="entry name" value="ZF_BBOX"/>
    <property type="match status" value="1"/>
</dbReference>
<keyword evidence="1" id="KW-0862">Zinc</keyword>
<protein>
    <submittedName>
        <fullName evidence="4">PML</fullName>
    </submittedName>
</protein>
<feature type="coiled-coil region" evidence="2">
    <location>
        <begin position="198"/>
        <end position="279"/>
    </location>
</feature>
<reference evidence="4 5" key="1">
    <citation type="submission" date="2020-06" db="EMBL/GenBank/DDBJ databases">
        <authorList>
            <person name="Li R."/>
            <person name="Bekaert M."/>
        </authorList>
    </citation>
    <scope>NUCLEOTIDE SEQUENCE [LARGE SCALE GENOMIC DNA]</scope>
    <source>
        <strain evidence="5">wild</strain>
    </source>
</reference>
<keyword evidence="5" id="KW-1185">Reference proteome</keyword>
<keyword evidence="2" id="KW-0175">Coiled coil</keyword>
<feature type="domain" description="B box-type" evidence="3">
    <location>
        <begin position="64"/>
        <end position="114"/>
    </location>
</feature>
<dbReference type="OrthoDB" id="6121460at2759"/>
<accession>A0A6J8AWK7</accession>
<proteinExistence type="predicted"/>
<evidence type="ECO:0000256" key="1">
    <source>
        <dbReference type="PROSITE-ProRule" id="PRU00024"/>
    </source>
</evidence>
<dbReference type="Gene3D" id="2.120.10.30">
    <property type="entry name" value="TolB, C-terminal domain"/>
    <property type="match status" value="1"/>
</dbReference>
<gene>
    <name evidence="4" type="ORF">MCOR_12097</name>
</gene>
<dbReference type="GO" id="GO:0045087">
    <property type="term" value="P:innate immune response"/>
    <property type="evidence" value="ECO:0007669"/>
    <property type="project" value="TreeGrafter"/>
</dbReference>
<dbReference type="EMBL" id="CACVKT020002093">
    <property type="protein sequence ID" value="CAC5374872.1"/>
    <property type="molecule type" value="Genomic_DNA"/>
</dbReference>
<sequence>MDCRNIKGVVLNFTENGYKIGTKVGMIMIGLMSRNQIEKIQRKDLTILDILENTESLIYRVMATNWTICGTCDFRHITKPSVFWCSECDEGLCQECTEHHTISKATREHSTVSIDEYNKLPSTILEITQRCKDHNEKIQIYCNQHDCPCCKKCIVETHNECKEFVDIDDVIKDVKSSTAFVDIEHTLAEISENIKRIRKDREENLTAIKKTREKVESEIKMAKLKIVSYLDKLQEDILSELRETEESQSKLIQKLLTSVQQTEKNVTEYQHNIAKIKQHASDLQAFLVLKQIEHDVEEKDKFIQTLVKNEDLNHATLSWKMSSGVQNFQSSLATFGNIVVESKSSGITIARRKDKQAQIMVMAPSPISLDKIELKLKKTVSTKGNDITGCSLFSNGKMIFSSYEDKKVYVLTTERSKPFKITFEFQTFDVEQIDRSLFAITTGYEGGRIILRDLLERKTKKIIDVDVSNDGIAVSGDWLYFSARKNGLMRANIIDGSICEVVRGPMSGCAYIAVFGNNIFFTNKSKNTVTCSDLEGHVKWIFKHENILSFPLGISVDKYGNSYVVGNKFSNVVVISPDGKQSKVILSSADGLDCPQVLHYNRENNQLLVANQSGHAFLFDVTFK</sequence>
<dbReference type="GO" id="GO:0060340">
    <property type="term" value="P:positive regulation of type I interferon-mediated signaling pathway"/>
    <property type="evidence" value="ECO:0007669"/>
    <property type="project" value="TreeGrafter"/>
</dbReference>
<dbReference type="CDD" id="cd19757">
    <property type="entry name" value="Bbox1"/>
    <property type="match status" value="1"/>
</dbReference>
<name>A0A6J8AWK7_MYTCO</name>
<dbReference type="GO" id="GO:0008270">
    <property type="term" value="F:zinc ion binding"/>
    <property type="evidence" value="ECO:0007669"/>
    <property type="project" value="UniProtKB-KW"/>
</dbReference>